<dbReference type="OrthoDB" id="9813995at2"/>
<evidence type="ECO:0000313" key="10">
    <source>
        <dbReference type="Proteomes" id="UP000216024"/>
    </source>
</evidence>
<evidence type="ECO:0000313" key="9">
    <source>
        <dbReference type="EMBL" id="PAB58333.1"/>
    </source>
</evidence>
<dbReference type="InterPro" id="IPR050157">
    <property type="entry name" value="PSI_iron-sulfur_center"/>
</dbReference>
<keyword evidence="7" id="KW-0411">Iron-sulfur</keyword>
<dbReference type="InterPro" id="IPR017896">
    <property type="entry name" value="4Fe4S_Fe-S-bd"/>
</dbReference>
<evidence type="ECO:0000256" key="4">
    <source>
        <dbReference type="ARBA" id="ARBA00022485"/>
    </source>
</evidence>
<keyword evidence="10" id="KW-1185">Reference proteome</keyword>
<evidence type="ECO:0000256" key="3">
    <source>
        <dbReference type="ARBA" id="ARBA00013529"/>
    </source>
</evidence>
<dbReference type="PROSITE" id="PS51379">
    <property type="entry name" value="4FE4S_FER_2"/>
    <property type="match status" value="2"/>
</dbReference>
<keyword evidence="4" id="KW-0004">4Fe-4S</keyword>
<evidence type="ECO:0000256" key="5">
    <source>
        <dbReference type="ARBA" id="ARBA00022723"/>
    </source>
</evidence>
<protein>
    <recommendedName>
        <fullName evidence="3">Ferredoxin</fullName>
    </recommendedName>
</protein>
<evidence type="ECO:0000256" key="6">
    <source>
        <dbReference type="ARBA" id="ARBA00023004"/>
    </source>
</evidence>
<dbReference type="GO" id="GO:0046872">
    <property type="term" value="F:metal ion binding"/>
    <property type="evidence" value="ECO:0007669"/>
    <property type="project" value="UniProtKB-KW"/>
</dbReference>
<comment type="function">
    <text evidence="2">Ferredoxins are iron-sulfur proteins that transfer electrons in a wide variety of metabolic reactions.</text>
</comment>
<evidence type="ECO:0000259" key="8">
    <source>
        <dbReference type="PROSITE" id="PS51379"/>
    </source>
</evidence>
<feature type="domain" description="4Fe-4S ferredoxin-type" evidence="8">
    <location>
        <begin position="195"/>
        <end position="220"/>
    </location>
</feature>
<dbReference type="EMBL" id="NIBG01000016">
    <property type="protein sequence ID" value="PAB58333.1"/>
    <property type="molecule type" value="Genomic_DNA"/>
</dbReference>
<organism evidence="9 10">
    <name type="scientific">Anaeromicrobium sediminis</name>
    <dbReference type="NCBI Taxonomy" id="1478221"/>
    <lineage>
        <taxon>Bacteria</taxon>
        <taxon>Bacillati</taxon>
        <taxon>Bacillota</taxon>
        <taxon>Clostridia</taxon>
        <taxon>Peptostreptococcales</taxon>
        <taxon>Thermotaleaceae</taxon>
        <taxon>Anaeromicrobium</taxon>
    </lineage>
</organism>
<name>A0A267MHQ5_9FIRM</name>
<dbReference type="Gene3D" id="3.30.70.20">
    <property type="match status" value="1"/>
</dbReference>
<keyword evidence="5" id="KW-0479">Metal-binding</keyword>
<dbReference type="PANTHER" id="PTHR24960">
    <property type="entry name" value="PHOTOSYSTEM I IRON-SULFUR CENTER-RELATED"/>
    <property type="match status" value="1"/>
</dbReference>
<accession>A0A267MHQ5</accession>
<reference evidence="9 10" key="1">
    <citation type="submission" date="2017-06" db="EMBL/GenBank/DDBJ databases">
        <title>Draft genome sequence of anaerobic fermentative bacterium Anaeromicrobium sediminis DY2726D isolated from West Pacific Ocean sediments.</title>
        <authorList>
            <person name="Zeng X."/>
        </authorList>
    </citation>
    <scope>NUCLEOTIDE SEQUENCE [LARGE SCALE GENOMIC DNA]</scope>
    <source>
        <strain evidence="9 10">DY2726D</strain>
    </source>
</reference>
<evidence type="ECO:0000256" key="7">
    <source>
        <dbReference type="ARBA" id="ARBA00023014"/>
    </source>
</evidence>
<dbReference type="PROSITE" id="PS00198">
    <property type="entry name" value="4FE4S_FER_1"/>
    <property type="match status" value="2"/>
</dbReference>
<feature type="domain" description="4Fe-4S ferredoxin-type" evidence="8">
    <location>
        <begin position="221"/>
        <end position="250"/>
    </location>
</feature>
<dbReference type="RefSeq" id="WP_095134635.1">
    <property type="nucleotide sequence ID" value="NZ_NIBG01000016.1"/>
</dbReference>
<keyword evidence="6" id="KW-0408">Iron</keyword>
<dbReference type="InterPro" id="IPR029039">
    <property type="entry name" value="Flavoprotein-like_sf"/>
</dbReference>
<dbReference type="PANTHER" id="PTHR24960:SF79">
    <property type="entry name" value="PHOTOSYSTEM I IRON-SULFUR CENTER"/>
    <property type="match status" value="1"/>
</dbReference>
<dbReference type="GO" id="GO:0051539">
    <property type="term" value="F:4 iron, 4 sulfur cluster binding"/>
    <property type="evidence" value="ECO:0007669"/>
    <property type="project" value="UniProtKB-KW"/>
</dbReference>
<dbReference type="AlphaFoldDB" id="A0A267MHQ5"/>
<dbReference type="Gene3D" id="3.40.50.360">
    <property type="match status" value="1"/>
</dbReference>
<proteinExistence type="predicted"/>
<dbReference type="SUPFAM" id="SSF52218">
    <property type="entry name" value="Flavoproteins"/>
    <property type="match status" value="1"/>
</dbReference>
<evidence type="ECO:0000256" key="1">
    <source>
        <dbReference type="ARBA" id="ARBA00001966"/>
    </source>
</evidence>
<dbReference type="InterPro" id="IPR017900">
    <property type="entry name" value="4Fe4S_Fe_S_CS"/>
</dbReference>
<dbReference type="SUPFAM" id="SSF54862">
    <property type="entry name" value="4Fe-4S ferredoxins"/>
    <property type="match status" value="1"/>
</dbReference>
<evidence type="ECO:0000256" key="2">
    <source>
        <dbReference type="ARBA" id="ARBA00003532"/>
    </source>
</evidence>
<dbReference type="Pfam" id="PF12838">
    <property type="entry name" value="Fer4_7"/>
    <property type="match status" value="1"/>
</dbReference>
<sequence>MKVHLIYFSPGGTTKRTVHNIAQGMGNVEVIEHDMLVQENRRKKYNFKTDDLVILGMMTATKLFGVPEEIFNSIQGHNTPIVGVVLYGNGYYGKSLICMKKEVESRGFKMVAAGAFIGQSSFAPKIAKGRPDAKDREIQLQFGKDIYEKVVVNKDFSFKSKLKINWPKDDTLTFVKCAIGSALPGYTVKLPYAWNQLSLNDNCIQCKKCEKHCPVNAIDIFTKSFDRKKCLGCAGCISICPKKAISLANPSLVNMMKKLETTRAERKEPKTFF</sequence>
<comment type="caution">
    <text evidence="9">The sequence shown here is derived from an EMBL/GenBank/DDBJ whole genome shotgun (WGS) entry which is preliminary data.</text>
</comment>
<gene>
    <name evidence="9" type="ORF">CCE28_15455</name>
</gene>
<dbReference type="Proteomes" id="UP000216024">
    <property type="component" value="Unassembled WGS sequence"/>
</dbReference>
<comment type="cofactor">
    <cofactor evidence="1">
        <name>[4Fe-4S] cluster</name>
        <dbReference type="ChEBI" id="CHEBI:49883"/>
    </cofactor>
</comment>